<protein>
    <submittedName>
        <fullName evidence="2">Uncharacterized protein</fullName>
    </submittedName>
</protein>
<keyword evidence="3" id="KW-1185">Reference proteome</keyword>
<reference evidence="2 3" key="1">
    <citation type="journal article" date="2017" name="Int. J. Parasitol.">
        <title>The genome of the protozoan parasite Cystoisospora suis and a reverse vaccinology approach to identify vaccine candidates.</title>
        <authorList>
            <person name="Palmieri N."/>
            <person name="Shrestha A."/>
            <person name="Ruttkowski B."/>
            <person name="Beck T."/>
            <person name="Vogl C."/>
            <person name="Tomley F."/>
            <person name="Blake D.P."/>
            <person name="Joachim A."/>
        </authorList>
    </citation>
    <scope>NUCLEOTIDE SEQUENCE [LARGE SCALE GENOMIC DNA]</scope>
    <source>
        <strain evidence="2 3">Wien I</strain>
    </source>
</reference>
<organism evidence="2 3">
    <name type="scientific">Cystoisospora suis</name>
    <dbReference type="NCBI Taxonomy" id="483139"/>
    <lineage>
        <taxon>Eukaryota</taxon>
        <taxon>Sar</taxon>
        <taxon>Alveolata</taxon>
        <taxon>Apicomplexa</taxon>
        <taxon>Conoidasida</taxon>
        <taxon>Coccidia</taxon>
        <taxon>Eucoccidiorida</taxon>
        <taxon>Eimeriorina</taxon>
        <taxon>Sarcocystidae</taxon>
        <taxon>Cystoisospora</taxon>
    </lineage>
</organism>
<feature type="compositionally biased region" description="Basic and acidic residues" evidence="1">
    <location>
        <begin position="92"/>
        <end position="102"/>
    </location>
</feature>
<dbReference type="EMBL" id="MIGC01003452">
    <property type="protein sequence ID" value="PHJ19409.1"/>
    <property type="molecule type" value="Genomic_DNA"/>
</dbReference>
<accession>A0A2C6KQN4</accession>
<feature type="region of interest" description="Disordered" evidence="1">
    <location>
        <begin position="14"/>
        <end position="156"/>
    </location>
</feature>
<proteinExistence type="predicted"/>
<dbReference type="GeneID" id="94430129"/>
<feature type="compositionally biased region" description="Basic and acidic residues" evidence="1">
    <location>
        <begin position="147"/>
        <end position="156"/>
    </location>
</feature>
<gene>
    <name evidence="2" type="ORF">CSUI_006765</name>
</gene>
<dbReference type="Proteomes" id="UP000221165">
    <property type="component" value="Unassembled WGS sequence"/>
</dbReference>
<name>A0A2C6KQN4_9APIC</name>
<feature type="compositionally biased region" description="Basic and acidic residues" evidence="1">
    <location>
        <begin position="285"/>
        <end position="295"/>
    </location>
</feature>
<dbReference type="AlphaFoldDB" id="A0A2C6KQN4"/>
<evidence type="ECO:0000313" key="3">
    <source>
        <dbReference type="Proteomes" id="UP000221165"/>
    </source>
</evidence>
<comment type="caution">
    <text evidence="2">The sequence shown here is derived from an EMBL/GenBank/DDBJ whole genome shotgun (WGS) entry which is preliminary data.</text>
</comment>
<feature type="region of interest" description="Disordered" evidence="1">
    <location>
        <begin position="186"/>
        <end position="329"/>
    </location>
</feature>
<evidence type="ECO:0000256" key="1">
    <source>
        <dbReference type="SAM" id="MobiDB-lite"/>
    </source>
</evidence>
<feature type="compositionally biased region" description="Basic and acidic residues" evidence="1">
    <location>
        <begin position="199"/>
        <end position="216"/>
    </location>
</feature>
<dbReference type="VEuPathDB" id="ToxoDB:CSUI_006765"/>
<evidence type="ECO:0000313" key="2">
    <source>
        <dbReference type="EMBL" id="PHJ19409.1"/>
    </source>
</evidence>
<sequence length="657" mass="71193">MAAQMCFAASLRSASLEASSVGRHKSPSLGWSRKNIQEDGSTGSQGDFAFTPYTLRTGLGRRHSPRRAERREGISPTGQYIRRSIYSSEDDSTGKARPDEGRTLSTPSSARGAGPLRTSRTPGVDRSPKDTSPLRTVSPAPASSATEVERDRGVDRVRQELLSNQRDLTTVKAELRRLASPYVVTRTDPSADQRNTSLRLERPRTHDGRLGTKLSDEFPGMSTADKTAQSVPPSSRSHHVSLRFRDKDTSPQTTEQRPGEERVASVEPLGSAVLQPSKKGIPLPAEDKGNTHRAQEPGGFPQSRKAHRVHGSSALKRKGDLAGVSPEATIPEGEKRRFRAAWKEALGQLAARMDEWVQKLPAEVQRQVTEASGVDAKFLALRDCALALCRAAEMRALGLSEVRKKNEEFKRSLKSEQRNAETMLVEVRGRMLAASEKVKQLRRLVCVTTARPSASLPPEPSKRLTHASGEEYPVQQGCYTSYTSVYSPDLGSPCPGEVCYPALIDSHNAFSEPAIKRYSSCSSCPATARIASPLGGGTRQISQESVSGSGGAPIITSCGSTTPPDGNIPRLLSPILETSTPASNLSSRETETQKDSMQTPVPNSFSHDPCPVFSGERQPVSTACASIFPEAAPVGTVLNEDVSWASNFIAEWQSRRK</sequence>
<feature type="compositionally biased region" description="Polar residues" evidence="1">
    <location>
        <begin position="187"/>
        <end position="198"/>
    </location>
</feature>
<feature type="region of interest" description="Disordered" evidence="1">
    <location>
        <begin position="579"/>
        <end position="602"/>
    </location>
</feature>
<dbReference type="RefSeq" id="XP_067921109.1">
    <property type="nucleotide sequence ID" value="XM_068066918.1"/>
</dbReference>
<dbReference type="OrthoDB" id="330447at2759"/>